<dbReference type="EMBL" id="JANHOG010000727">
    <property type="protein sequence ID" value="KAJ3551949.1"/>
    <property type="molecule type" value="Genomic_DNA"/>
</dbReference>
<protein>
    <submittedName>
        <fullName evidence="1">Uncharacterized protein</fullName>
    </submittedName>
</protein>
<name>A0ACC1T3K5_9APHY</name>
<comment type="caution">
    <text evidence="1">The sequence shown here is derived from an EMBL/GenBank/DDBJ whole genome shotgun (WGS) entry which is preliminary data.</text>
</comment>
<proteinExistence type="predicted"/>
<organism evidence="1 2">
    <name type="scientific">Phlebia brevispora</name>
    <dbReference type="NCBI Taxonomy" id="194682"/>
    <lineage>
        <taxon>Eukaryota</taxon>
        <taxon>Fungi</taxon>
        <taxon>Dikarya</taxon>
        <taxon>Basidiomycota</taxon>
        <taxon>Agaricomycotina</taxon>
        <taxon>Agaricomycetes</taxon>
        <taxon>Polyporales</taxon>
        <taxon>Meruliaceae</taxon>
        <taxon>Phlebia</taxon>
    </lineage>
</organism>
<evidence type="ECO:0000313" key="1">
    <source>
        <dbReference type="EMBL" id="KAJ3551949.1"/>
    </source>
</evidence>
<reference evidence="1" key="1">
    <citation type="submission" date="2022-07" db="EMBL/GenBank/DDBJ databases">
        <title>Genome Sequence of Phlebia brevispora.</title>
        <authorList>
            <person name="Buettner E."/>
        </authorList>
    </citation>
    <scope>NUCLEOTIDE SEQUENCE</scope>
    <source>
        <strain evidence="1">MPL23</strain>
    </source>
</reference>
<evidence type="ECO:0000313" key="2">
    <source>
        <dbReference type="Proteomes" id="UP001148662"/>
    </source>
</evidence>
<keyword evidence="2" id="KW-1185">Reference proteome</keyword>
<dbReference type="Proteomes" id="UP001148662">
    <property type="component" value="Unassembled WGS sequence"/>
</dbReference>
<accession>A0ACC1T3K5</accession>
<gene>
    <name evidence="1" type="ORF">NM688_g4417</name>
</gene>
<sequence>MVHVTLSASTEPSLGASGDSAEIKQESTVMSTSLHNMGKYRTTLTDSFEALGMHSTLPHIGQQAPQIIIPPLQPPAPLLAVLTPAAALPLPLVVEDVPPPPVYYRDGLSRALWSWHNSICSSKVYIIECGVMISSTLPSFAAAGQPGFIKIAGHPAITALFASTAGQPAIPSGFTTITAFFSDYTGYLYYIIAKGGQPSPYIAAGQLNTPQAIYMLATPLAPSSPLGATSAGLSGSSARLSDSFIRLQNFLSLQGDASSLHSAESSCSAGSSSGSTA</sequence>